<protein>
    <submittedName>
        <fullName evidence="1">Uncharacterized protein</fullName>
    </submittedName>
</protein>
<dbReference type="EMBL" id="WNKQ01000006">
    <property type="protein sequence ID" value="KAF5850558.1"/>
    <property type="molecule type" value="Genomic_DNA"/>
</dbReference>
<evidence type="ECO:0000313" key="2">
    <source>
        <dbReference type="Proteomes" id="UP000624244"/>
    </source>
</evidence>
<evidence type="ECO:0000313" key="1">
    <source>
        <dbReference type="EMBL" id="KAF5850558.1"/>
    </source>
</evidence>
<accession>A0A8H5ZMP3</accession>
<organism evidence="1 2">
    <name type="scientific">Cochliobolus sativus</name>
    <name type="common">Common root rot and spot blotch fungus</name>
    <name type="synonym">Bipolaris sorokiniana</name>
    <dbReference type="NCBI Taxonomy" id="45130"/>
    <lineage>
        <taxon>Eukaryota</taxon>
        <taxon>Fungi</taxon>
        <taxon>Dikarya</taxon>
        <taxon>Ascomycota</taxon>
        <taxon>Pezizomycotina</taxon>
        <taxon>Dothideomycetes</taxon>
        <taxon>Pleosporomycetidae</taxon>
        <taxon>Pleosporales</taxon>
        <taxon>Pleosporineae</taxon>
        <taxon>Pleosporaceae</taxon>
        <taxon>Bipolaris</taxon>
    </lineage>
</organism>
<comment type="caution">
    <text evidence="1">The sequence shown here is derived from an EMBL/GenBank/DDBJ whole genome shotgun (WGS) entry which is preliminary data.</text>
</comment>
<gene>
    <name evidence="1" type="ORF">GGP41_010223</name>
</gene>
<reference evidence="1" key="1">
    <citation type="submission" date="2019-11" db="EMBL/GenBank/DDBJ databases">
        <title>Bipolaris sorokiniana Genome sequencing.</title>
        <authorList>
            <person name="Wang H."/>
        </authorList>
    </citation>
    <scope>NUCLEOTIDE SEQUENCE</scope>
</reference>
<dbReference type="AlphaFoldDB" id="A0A8H5ZMP3"/>
<name>A0A8H5ZMP3_COCSA</name>
<sequence>MTISEPHLSSNLPGATPERPCGWIIEARWFTPINTHLNTRQRAMFLFGDVSANQDRAPFTQVVLFVGACS</sequence>
<proteinExistence type="predicted"/>
<dbReference type="Proteomes" id="UP000624244">
    <property type="component" value="Unassembled WGS sequence"/>
</dbReference>